<gene>
    <name evidence="1" type="ORF">RJ41_10040</name>
</gene>
<accession>A0A0B3YFJ1</accession>
<dbReference type="RefSeq" id="WP_039220058.1">
    <property type="nucleotide sequence ID" value="NZ_JWLW01000016.1"/>
</dbReference>
<dbReference type="AlphaFoldDB" id="A0A0B3YFJ1"/>
<sequence>MQKTIPYKPDHFYFIGSTVNQVIGFRAARGTGPCEVMETENEGYYLEYTPSSHLAFQFKFKHHALANGDKCLVYEIPETFNLLSVSDKAKQMGLDL</sequence>
<evidence type="ECO:0000313" key="2">
    <source>
        <dbReference type="Proteomes" id="UP000031197"/>
    </source>
</evidence>
<name>A0A0B3YFJ1_9ALTE</name>
<dbReference type="Proteomes" id="UP000031197">
    <property type="component" value="Unassembled WGS sequence"/>
</dbReference>
<proteinExistence type="predicted"/>
<evidence type="ECO:0000313" key="1">
    <source>
        <dbReference type="EMBL" id="KHT52814.1"/>
    </source>
</evidence>
<keyword evidence="2" id="KW-1185">Reference proteome</keyword>
<organism evidence="1 2">
    <name type="scientific">Alteromonas marina</name>
    <dbReference type="NCBI Taxonomy" id="203795"/>
    <lineage>
        <taxon>Bacteria</taxon>
        <taxon>Pseudomonadati</taxon>
        <taxon>Pseudomonadota</taxon>
        <taxon>Gammaproteobacteria</taxon>
        <taxon>Alteromonadales</taxon>
        <taxon>Alteromonadaceae</taxon>
        <taxon>Alteromonas/Salinimonas group</taxon>
        <taxon>Alteromonas</taxon>
    </lineage>
</organism>
<dbReference type="OrthoDB" id="6333256at2"/>
<comment type="caution">
    <text evidence="1">The sequence shown here is derived from an EMBL/GenBank/DDBJ whole genome shotgun (WGS) entry which is preliminary data.</text>
</comment>
<reference evidence="1 2" key="1">
    <citation type="submission" date="2014-12" db="EMBL/GenBank/DDBJ databases">
        <title>Genome sequencing of Alteromonas marina AD001.</title>
        <authorList>
            <person name="Adrian T.G.S."/>
            <person name="Chan K.G."/>
        </authorList>
    </citation>
    <scope>NUCLEOTIDE SEQUENCE [LARGE SCALE GENOMIC DNA]</scope>
    <source>
        <strain evidence="1 2">AD001</strain>
    </source>
</reference>
<protein>
    <submittedName>
        <fullName evidence="1">Uncharacterized protein</fullName>
    </submittedName>
</protein>
<dbReference type="EMBL" id="JWLW01000016">
    <property type="protein sequence ID" value="KHT52814.1"/>
    <property type="molecule type" value="Genomic_DNA"/>
</dbReference>